<feature type="compositionally biased region" description="Basic and acidic residues" evidence="1">
    <location>
        <begin position="1"/>
        <end position="11"/>
    </location>
</feature>
<evidence type="ECO:0000256" key="1">
    <source>
        <dbReference type="SAM" id="MobiDB-lite"/>
    </source>
</evidence>
<feature type="region of interest" description="Disordered" evidence="1">
    <location>
        <begin position="1"/>
        <end position="27"/>
    </location>
</feature>
<evidence type="ECO:0000313" key="2">
    <source>
        <dbReference type="EMBL" id="GEU60556.1"/>
    </source>
</evidence>
<sequence length="88" mass="9751">MDPHLKTRRSNDLGGACTTREKESKAKKLMIGKSKQLRKQRAIAYMRVDKLFAEVSITLDGRVGGAPSIPGVIGVPMIWYLYGSSSRQ</sequence>
<gene>
    <name evidence="2" type="ORF">Tci_032534</name>
</gene>
<proteinExistence type="predicted"/>
<dbReference type="AlphaFoldDB" id="A0A6L2LFH5"/>
<reference evidence="2" key="1">
    <citation type="journal article" date="2019" name="Sci. Rep.">
        <title>Draft genome of Tanacetum cinerariifolium, the natural source of mosquito coil.</title>
        <authorList>
            <person name="Yamashiro T."/>
            <person name="Shiraishi A."/>
            <person name="Satake H."/>
            <person name="Nakayama K."/>
        </authorList>
    </citation>
    <scope>NUCLEOTIDE SEQUENCE</scope>
</reference>
<accession>A0A6L2LFH5</accession>
<protein>
    <submittedName>
        <fullName evidence="2">Uncharacterized protein</fullName>
    </submittedName>
</protein>
<name>A0A6L2LFH5_TANCI</name>
<comment type="caution">
    <text evidence="2">The sequence shown here is derived from an EMBL/GenBank/DDBJ whole genome shotgun (WGS) entry which is preliminary data.</text>
</comment>
<organism evidence="2">
    <name type="scientific">Tanacetum cinerariifolium</name>
    <name type="common">Dalmatian daisy</name>
    <name type="synonym">Chrysanthemum cinerariifolium</name>
    <dbReference type="NCBI Taxonomy" id="118510"/>
    <lineage>
        <taxon>Eukaryota</taxon>
        <taxon>Viridiplantae</taxon>
        <taxon>Streptophyta</taxon>
        <taxon>Embryophyta</taxon>
        <taxon>Tracheophyta</taxon>
        <taxon>Spermatophyta</taxon>
        <taxon>Magnoliopsida</taxon>
        <taxon>eudicotyledons</taxon>
        <taxon>Gunneridae</taxon>
        <taxon>Pentapetalae</taxon>
        <taxon>asterids</taxon>
        <taxon>campanulids</taxon>
        <taxon>Asterales</taxon>
        <taxon>Asteraceae</taxon>
        <taxon>Asteroideae</taxon>
        <taxon>Anthemideae</taxon>
        <taxon>Anthemidinae</taxon>
        <taxon>Tanacetum</taxon>
    </lineage>
</organism>
<dbReference type="EMBL" id="BKCJ010004355">
    <property type="protein sequence ID" value="GEU60556.1"/>
    <property type="molecule type" value="Genomic_DNA"/>
</dbReference>